<dbReference type="PANTHER" id="PTHR32089:SF119">
    <property type="entry name" value="METHYL-ACCEPTING CHEMOTAXIS PROTEIN CTPL"/>
    <property type="match status" value="1"/>
</dbReference>
<evidence type="ECO:0000256" key="1">
    <source>
        <dbReference type="ARBA" id="ARBA00004141"/>
    </source>
</evidence>
<dbReference type="Proteomes" id="UP000216101">
    <property type="component" value="Unassembled WGS sequence"/>
</dbReference>
<gene>
    <name evidence="9" type="ORF">CBP51_01825</name>
</gene>
<keyword evidence="10" id="KW-1185">Reference proteome</keyword>
<evidence type="ECO:0000313" key="10">
    <source>
        <dbReference type="Proteomes" id="UP000216101"/>
    </source>
</evidence>
<dbReference type="AlphaFoldDB" id="A0A266Q7L8"/>
<comment type="subcellular location">
    <subcellularLocation>
        <location evidence="1">Membrane</location>
        <topology evidence="1">Multi-pass membrane protein</topology>
    </subcellularLocation>
</comment>
<dbReference type="STRING" id="1209072.GCA_000766945_00413"/>
<evidence type="ECO:0000256" key="7">
    <source>
        <dbReference type="SAM" id="Phobius"/>
    </source>
</evidence>
<feature type="domain" description="Methyl-accepting transducer" evidence="8">
    <location>
        <begin position="135"/>
        <end position="371"/>
    </location>
</feature>
<dbReference type="PANTHER" id="PTHR32089">
    <property type="entry name" value="METHYL-ACCEPTING CHEMOTAXIS PROTEIN MCPB"/>
    <property type="match status" value="1"/>
</dbReference>
<evidence type="ECO:0000256" key="2">
    <source>
        <dbReference type="ARBA" id="ARBA00022692"/>
    </source>
</evidence>
<name>A0A266Q7L8_9GAMM</name>
<dbReference type="GO" id="GO:0016020">
    <property type="term" value="C:membrane"/>
    <property type="evidence" value="ECO:0007669"/>
    <property type="project" value="UniProtKB-SubCell"/>
</dbReference>
<evidence type="ECO:0000256" key="6">
    <source>
        <dbReference type="PROSITE-ProRule" id="PRU00284"/>
    </source>
</evidence>
<evidence type="ECO:0000313" key="9">
    <source>
        <dbReference type="EMBL" id="OZY85810.1"/>
    </source>
</evidence>
<sequence>MRAVLVSGVVIDSVCKICGGNAMVRFLGQAVASVKSWVLLTAILCNVLLVAGAIVLENASVWLLVPLFLIVVLILGIVGGVNKDMAGIKHYLSAVDREQPVDWNQLVSGPLQGLHDTFIDVFKSRQRRNAEYKDAVKEMGHSSLELAINAKEVSKSAAYQSSATTSSAAAITEISHSIDDISNRIGAARTAATTACDLSKQGGSALASASREVNDVASLARETETRVSQLDALMHDVTSMSKIISDIAGQTNLLALNAAIEAARAGEQGRGFAVVADEVRALATRSHGSAAEIATNIARVQHTMQQVLVSMKSVVEKTDNSLQQVASADSSLTSILTTTDVVFGLIDEITIAAEQQSIAAREISTHIETVADLANQNSFRAGQAAEIADHLHKLTHQAE</sequence>
<reference evidence="10" key="1">
    <citation type="submission" date="2017-05" db="EMBL/GenBank/DDBJ databases">
        <authorList>
            <person name="Barney B.M."/>
        </authorList>
    </citation>
    <scope>NUCLEOTIDE SEQUENCE [LARGE SCALE GENOMIC DNA]</scope>
    <source>
        <strain evidence="10">PSBB022</strain>
    </source>
</reference>
<keyword evidence="2 7" id="KW-0812">Transmembrane</keyword>
<feature type="transmembrane region" description="Helical" evidence="7">
    <location>
        <begin position="62"/>
        <end position="81"/>
    </location>
</feature>
<dbReference type="GO" id="GO:0007165">
    <property type="term" value="P:signal transduction"/>
    <property type="evidence" value="ECO:0007669"/>
    <property type="project" value="UniProtKB-KW"/>
</dbReference>
<dbReference type="EMBL" id="NHNI01000001">
    <property type="protein sequence ID" value="OZY85810.1"/>
    <property type="molecule type" value="Genomic_DNA"/>
</dbReference>
<feature type="transmembrane region" description="Helical" evidence="7">
    <location>
        <begin position="37"/>
        <end position="56"/>
    </location>
</feature>
<keyword evidence="5 6" id="KW-0807">Transducer</keyword>
<dbReference type="SUPFAM" id="SSF58104">
    <property type="entry name" value="Methyl-accepting chemotaxis protein (MCP) signaling domain"/>
    <property type="match status" value="1"/>
</dbReference>
<keyword evidence="3 7" id="KW-1133">Transmembrane helix</keyword>
<dbReference type="GO" id="GO:0006935">
    <property type="term" value="P:chemotaxis"/>
    <property type="evidence" value="ECO:0007669"/>
    <property type="project" value="UniProtKB-ARBA"/>
</dbReference>
<dbReference type="PROSITE" id="PS50111">
    <property type="entry name" value="CHEMOTAXIS_TRANSDUC_2"/>
    <property type="match status" value="1"/>
</dbReference>
<evidence type="ECO:0000256" key="4">
    <source>
        <dbReference type="ARBA" id="ARBA00023136"/>
    </source>
</evidence>
<dbReference type="Pfam" id="PF00015">
    <property type="entry name" value="MCPsignal"/>
    <property type="match status" value="1"/>
</dbReference>
<evidence type="ECO:0000259" key="8">
    <source>
        <dbReference type="PROSITE" id="PS50111"/>
    </source>
</evidence>
<evidence type="ECO:0000256" key="3">
    <source>
        <dbReference type="ARBA" id="ARBA00022989"/>
    </source>
</evidence>
<dbReference type="Gene3D" id="1.10.287.950">
    <property type="entry name" value="Methyl-accepting chemotaxis protein"/>
    <property type="match status" value="1"/>
</dbReference>
<comment type="caution">
    <text evidence="9">The sequence shown here is derived from an EMBL/GenBank/DDBJ whole genome shotgun (WGS) entry which is preliminary data.</text>
</comment>
<dbReference type="InterPro" id="IPR004089">
    <property type="entry name" value="MCPsignal_dom"/>
</dbReference>
<keyword evidence="4 7" id="KW-0472">Membrane</keyword>
<accession>A0A266Q7L8</accession>
<protein>
    <recommendedName>
        <fullName evidence="8">Methyl-accepting transducer domain-containing protein</fullName>
    </recommendedName>
</protein>
<proteinExistence type="predicted"/>
<evidence type="ECO:0000256" key="5">
    <source>
        <dbReference type="ARBA" id="ARBA00023224"/>
    </source>
</evidence>
<organism evidence="9 10">
    <name type="scientific">Cellvibrio mixtus</name>
    <dbReference type="NCBI Taxonomy" id="39650"/>
    <lineage>
        <taxon>Bacteria</taxon>
        <taxon>Pseudomonadati</taxon>
        <taxon>Pseudomonadota</taxon>
        <taxon>Gammaproteobacteria</taxon>
        <taxon>Cellvibrionales</taxon>
        <taxon>Cellvibrionaceae</taxon>
        <taxon>Cellvibrio</taxon>
    </lineage>
</organism>
<dbReference type="SMART" id="SM00283">
    <property type="entry name" value="MA"/>
    <property type="match status" value="1"/>
</dbReference>